<feature type="transmembrane region" description="Helical" evidence="1">
    <location>
        <begin position="115"/>
        <end position="143"/>
    </location>
</feature>
<evidence type="ECO:0000313" key="3">
    <source>
        <dbReference type="Proteomes" id="UP000460435"/>
    </source>
</evidence>
<accession>A0A7K3M3A5</accession>
<feature type="transmembrane region" description="Helical" evidence="1">
    <location>
        <begin position="88"/>
        <end position="109"/>
    </location>
</feature>
<sequence>MTVLVGLVVTFGMVFVVPLGLRLLDDDQRRLSHITQAWPLAGVVGASSLIMDRGGAAAVAAGVYGLVTLWLAILALMRLIRRRSLQPVEIAVLTAMVTPLIAGSSLVAARAGYELFGFGMPILALTVAHFHFAGFAAALVAGLVASTVRSLMSEIVALTVPAGTAIVFIGYFTSDEVEMLGAAVLTAGMWMLGWIVWRRVRPSSSNRLTRFLFATSAIVLAGTMVLALSWAAGHVWEDIPYLSLTWMAATHGVVNAVGFAGCGLLAWHRLRRELSAAARPAPAPN</sequence>
<proteinExistence type="predicted"/>
<comment type="caution">
    <text evidence="2">The sequence shown here is derived from an EMBL/GenBank/DDBJ whole genome shotgun (WGS) entry which is preliminary data.</text>
</comment>
<feature type="transmembrane region" description="Helical" evidence="1">
    <location>
        <begin position="155"/>
        <end position="173"/>
    </location>
</feature>
<keyword evidence="1" id="KW-0472">Membrane</keyword>
<dbReference type="RefSeq" id="WP_162450456.1">
    <property type="nucleotide sequence ID" value="NZ_WLZY01000003.1"/>
</dbReference>
<keyword evidence="3" id="KW-1185">Reference proteome</keyword>
<dbReference type="EMBL" id="WLZY01000003">
    <property type="protein sequence ID" value="NDL57803.1"/>
    <property type="molecule type" value="Genomic_DNA"/>
</dbReference>
<protein>
    <recommendedName>
        <fullName evidence="4">YndJ family transporter</fullName>
    </recommendedName>
</protein>
<keyword evidence="1" id="KW-1133">Transmembrane helix</keyword>
<feature type="transmembrane region" description="Helical" evidence="1">
    <location>
        <begin position="56"/>
        <end position="76"/>
    </location>
</feature>
<feature type="transmembrane region" description="Helical" evidence="1">
    <location>
        <begin position="6"/>
        <end position="24"/>
    </location>
</feature>
<feature type="transmembrane region" description="Helical" evidence="1">
    <location>
        <begin position="244"/>
        <end position="267"/>
    </location>
</feature>
<dbReference type="Pfam" id="PF14158">
    <property type="entry name" value="YndJ"/>
    <property type="match status" value="1"/>
</dbReference>
<dbReference type="AlphaFoldDB" id="A0A7K3M3A5"/>
<reference evidence="2 3" key="1">
    <citation type="submission" date="2019-11" db="EMBL/GenBank/DDBJ databases">
        <authorList>
            <person name="Li X.-J."/>
            <person name="Feng X.-M."/>
        </authorList>
    </citation>
    <scope>NUCLEOTIDE SEQUENCE [LARGE SCALE GENOMIC DNA]</scope>
    <source>
        <strain evidence="2 3">XMNu-373</strain>
    </source>
</reference>
<organism evidence="2 3">
    <name type="scientific">Phytoactinopolyspora mesophila</name>
    <dbReference type="NCBI Taxonomy" id="2650750"/>
    <lineage>
        <taxon>Bacteria</taxon>
        <taxon>Bacillati</taxon>
        <taxon>Actinomycetota</taxon>
        <taxon>Actinomycetes</taxon>
        <taxon>Jiangellales</taxon>
        <taxon>Jiangellaceae</taxon>
        <taxon>Phytoactinopolyspora</taxon>
    </lineage>
</organism>
<dbReference type="InterPro" id="IPR025450">
    <property type="entry name" value="YndJ-like"/>
</dbReference>
<feature type="transmembrane region" description="Helical" evidence="1">
    <location>
        <begin position="209"/>
        <end position="232"/>
    </location>
</feature>
<name>A0A7K3M3A5_9ACTN</name>
<evidence type="ECO:0000256" key="1">
    <source>
        <dbReference type="SAM" id="Phobius"/>
    </source>
</evidence>
<gene>
    <name evidence="2" type="ORF">F7O44_12020</name>
</gene>
<feature type="transmembrane region" description="Helical" evidence="1">
    <location>
        <begin position="179"/>
        <end position="197"/>
    </location>
</feature>
<evidence type="ECO:0008006" key="4">
    <source>
        <dbReference type="Google" id="ProtNLM"/>
    </source>
</evidence>
<dbReference type="Proteomes" id="UP000460435">
    <property type="component" value="Unassembled WGS sequence"/>
</dbReference>
<keyword evidence="1" id="KW-0812">Transmembrane</keyword>
<evidence type="ECO:0000313" key="2">
    <source>
        <dbReference type="EMBL" id="NDL57803.1"/>
    </source>
</evidence>